<dbReference type="EMBL" id="LAZR01000306">
    <property type="protein sequence ID" value="KKN75644.1"/>
    <property type="molecule type" value="Genomic_DNA"/>
</dbReference>
<sequence>MFDRDLMKRTDDRPLQETPYTLDGVRVNIATDIFFDGVVDRLMPGIFVSNSPVRSPVVGVDSFGFVGNGFLSESVESLASPVWNHLEDNLAFPLDGSNNDGFVALVAMTFAPNFATNKSLVNLYDALEFDGRSVLDSGPDSVGEIPSGLVGNTERPRQLIRGYTLFGFNHQVSGHEPFVKGQVSVMEDCPGSNREVVFAIFTDELVALVAPGDLDAPAPETGNSIRPAEGFQVFPAPIFGMELVHQFN</sequence>
<dbReference type="AlphaFoldDB" id="A0A0F9T8W0"/>
<gene>
    <name evidence="1" type="ORF">LCGC14_0378820</name>
</gene>
<name>A0A0F9T8W0_9ZZZZ</name>
<comment type="caution">
    <text evidence="1">The sequence shown here is derived from an EMBL/GenBank/DDBJ whole genome shotgun (WGS) entry which is preliminary data.</text>
</comment>
<proteinExistence type="predicted"/>
<protein>
    <submittedName>
        <fullName evidence="1">Uncharacterized protein</fullName>
    </submittedName>
</protein>
<evidence type="ECO:0000313" key="1">
    <source>
        <dbReference type="EMBL" id="KKN75644.1"/>
    </source>
</evidence>
<reference evidence="1" key="1">
    <citation type="journal article" date="2015" name="Nature">
        <title>Complex archaea that bridge the gap between prokaryotes and eukaryotes.</title>
        <authorList>
            <person name="Spang A."/>
            <person name="Saw J.H."/>
            <person name="Jorgensen S.L."/>
            <person name="Zaremba-Niedzwiedzka K."/>
            <person name="Martijn J."/>
            <person name="Lind A.E."/>
            <person name="van Eijk R."/>
            <person name="Schleper C."/>
            <person name="Guy L."/>
            <person name="Ettema T.J."/>
        </authorList>
    </citation>
    <scope>NUCLEOTIDE SEQUENCE</scope>
</reference>
<accession>A0A0F9T8W0</accession>
<organism evidence="1">
    <name type="scientific">marine sediment metagenome</name>
    <dbReference type="NCBI Taxonomy" id="412755"/>
    <lineage>
        <taxon>unclassified sequences</taxon>
        <taxon>metagenomes</taxon>
        <taxon>ecological metagenomes</taxon>
    </lineage>
</organism>